<comment type="caution">
    <text evidence="1">The sequence shown here is derived from an EMBL/GenBank/DDBJ whole genome shotgun (WGS) entry which is preliminary data.</text>
</comment>
<sequence>MESAPISYCDVWILTSPSRMVDSWTRGAKSRAIAVAHTNQVRPSFIVESLLRVPNNFSTNILWAGRKLLRVVQDSVVGADGHPTSSNHLDYNP</sequence>
<name>A0A8H7F093_AGABI</name>
<dbReference type="AlphaFoldDB" id="A0A8H7F093"/>
<protein>
    <submittedName>
        <fullName evidence="1">Uncharacterized protein</fullName>
    </submittedName>
</protein>
<dbReference type="Proteomes" id="UP000629468">
    <property type="component" value="Unassembled WGS sequence"/>
</dbReference>
<reference evidence="1 2" key="1">
    <citation type="journal article" name="Sci. Rep.">
        <title>Telomere-to-telomere assembled and centromere annotated genomes of the two main subspecies of the button mushroom Agaricus bisporus reveal especially polymorphic chromosome ends.</title>
        <authorList>
            <person name="Sonnenberg A.S.M."/>
            <person name="Sedaghat-Telgerd N."/>
            <person name="Lavrijssen B."/>
            <person name="Ohm R.A."/>
            <person name="Hendrickx P.M."/>
            <person name="Scholtmeijer K."/>
            <person name="Baars J.J.P."/>
            <person name="van Peer A."/>
        </authorList>
    </citation>
    <scope>NUCLEOTIDE SEQUENCE [LARGE SCALE GENOMIC DNA]</scope>
    <source>
        <strain evidence="1 2">H119_p4</strain>
    </source>
</reference>
<organism evidence="1 2">
    <name type="scientific">Agaricus bisporus var. burnettii</name>
    <dbReference type="NCBI Taxonomy" id="192524"/>
    <lineage>
        <taxon>Eukaryota</taxon>
        <taxon>Fungi</taxon>
        <taxon>Dikarya</taxon>
        <taxon>Basidiomycota</taxon>
        <taxon>Agaricomycotina</taxon>
        <taxon>Agaricomycetes</taxon>
        <taxon>Agaricomycetidae</taxon>
        <taxon>Agaricales</taxon>
        <taxon>Agaricineae</taxon>
        <taxon>Agaricaceae</taxon>
        <taxon>Agaricus</taxon>
    </lineage>
</organism>
<evidence type="ECO:0000313" key="1">
    <source>
        <dbReference type="EMBL" id="KAF7770859.1"/>
    </source>
</evidence>
<proteinExistence type="predicted"/>
<accession>A0A8H7F093</accession>
<evidence type="ECO:0000313" key="2">
    <source>
        <dbReference type="Proteomes" id="UP000629468"/>
    </source>
</evidence>
<dbReference type="EMBL" id="JABXXO010000009">
    <property type="protein sequence ID" value="KAF7770859.1"/>
    <property type="molecule type" value="Genomic_DNA"/>
</dbReference>
<gene>
    <name evidence="1" type="ORF">Agabi119p4_6833</name>
</gene>